<keyword evidence="5" id="KW-1185">Reference proteome</keyword>
<dbReference type="CDD" id="cd05233">
    <property type="entry name" value="SDR_c"/>
    <property type="match status" value="1"/>
</dbReference>
<dbReference type="SUPFAM" id="SSF51735">
    <property type="entry name" value="NAD(P)-binding Rossmann-fold domains"/>
    <property type="match status" value="1"/>
</dbReference>
<evidence type="ECO:0000256" key="3">
    <source>
        <dbReference type="ARBA" id="ARBA00023002"/>
    </source>
</evidence>
<dbReference type="OrthoDB" id="47007at2759"/>
<dbReference type="PROSITE" id="PS00061">
    <property type="entry name" value="ADH_SHORT"/>
    <property type="match status" value="1"/>
</dbReference>
<comment type="caution">
    <text evidence="4">The sequence shown here is derived from an EMBL/GenBank/DDBJ whole genome shotgun (WGS) entry which is preliminary data.</text>
</comment>
<evidence type="ECO:0000313" key="4">
    <source>
        <dbReference type="EMBL" id="KAF5679385.1"/>
    </source>
</evidence>
<dbReference type="PANTHER" id="PTHR43639">
    <property type="entry name" value="OXIDOREDUCTASE, SHORT-CHAIN DEHYDROGENASE/REDUCTASE FAMILY (AFU_ORTHOLOGUE AFUA_5G02870)"/>
    <property type="match status" value="1"/>
</dbReference>
<protein>
    <submittedName>
        <fullName evidence="4">3-oxoacyl-reductase</fullName>
    </submittedName>
</protein>
<reference evidence="4 5" key="1">
    <citation type="submission" date="2020-05" db="EMBL/GenBank/DDBJ databases">
        <title>Identification and distribution of gene clusters putatively required for synthesis of sphingolipid metabolism inhibitors in phylogenetically diverse species of the filamentous fungus Fusarium.</title>
        <authorList>
            <person name="Kim H.-S."/>
            <person name="Busman M."/>
            <person name="Brown D.W."/>
            <person name="Divon H."/>
            <person name="Uhlig S."/>
            <person name="Proctor R.H."/>
        </authorList>
    </citation>
    <scope>NUCLEOTIDE SEQUENCE [LARGE SCALE GENOMIC DNA]</scope>
    <source>
        <strain evidence="4 5">NRRL 20693</strain>
    </source>
</reference>
<keyword evidence="3" id="KW-0560">Oxidoreductase</keyword>
<dbReference type="InterPro" id="IPR002347">
    <property type="entry name" value="SDR_fam"/>
</dbReference>
<sequence length="258" mass="26911">MAVDTLSLAGKIAIITGSGRENGIGAGTAIALARNGAAVTIHYVSDSVTERAHAIAEKIRVDGGKAIVVQTSIETPEGAQHLVNETLRGFNSDRVDILDPVNNAGTAIWGDTLAVEPGQLTKVFDVNVNGPIFLAQAVVPLMKPGGRIINISSIASKLGDASIPVYGASKAALDSLTWSWAKEWGRTKGITVNSVAPGPVLTDSNPVEEFQRPAIDITRAADRAGIPEDIADAILLLVSEKARWITGQYISVSGGVNN</sequence>
<gene>
    <name evidence="4" type="ORF">FHETE_802</name>
</gene>
<dbReference type="PANTHER" id="PTHR43639:SF1">
    <property type="entry name" value="SHORT-CHAIN DEHYDROGENASE_REDUCTASE FAMILY PROTEIN"/>
    <property type="match status" value="1"/>
</dbReference>
<proteinExistence type="inferred from homology"/>
<dbReference type="GO" id="GO:0016491">
    <property type="term" value="F:oxidoreductase activity"/>
    <property type="evidence" value="ECO:0007669"/>
    <property type="project" value="UniProtKB-KW"/>
</dbReference>
<evidence type="ECO:0000313" key="5">
    <source>
        <dbReference type="Proteomes" id="UP000567885"/>
    </source>
</evidence>
<dbReference type="FunFam" id="3.40.50.720:FF:000084">
    <property type="entry name" value="Short-chain dehydrogenase reductase"/>
    <property type="match status" value="1"/>
</dbReference>
<evidence type="ECO:0000256" key="2">
    <source>
        <dbReference type="ARBA" id="ARBA00022857"/>
    </source>
</evidence>
<organism evidence="4 5">
    <name type="scientific">Fusarium heterosporum</name>
    <dbReference type="NCBI Taxonomy" id="42747"/>
    <lineage>
        <taxon>Eukaryota</taxon>
        <taxon>Fungi</taxon>
        <taxon>Dikarya</taxon>
        <taxon>Ascomycota</taxon>
        <taxon>Pezizomycotina</taxon>
        <taxon>Sordariomycetes</taxon>
        <taxon>Hypocreomycetidae</taxon>
        <taxon>Hypocreales</taxon>
        <taxon>Nectriaceae</taxon>
        <taxon>Fusarium</taxon>
        <taxon>Fusarium heterosporum species complex</taxon>
    </lineage>
</organism>
<dbReference type="PRINTS" id="PR00080">
    <property type="entry name" value="SDRFAMILY"/>
</dbReference>
<comment type="similarity">
    <text evidence="1">Belongs to the short-chain dehydrogenases/reductases (SDR) family.</text>
</comment>
<dbReference type="Pfam" id="PF13561">
    <property type="entry name" value="adh_short_C2"/>
    <property type="match status" value="1"/>
</dbReference>
<name>A0A8H5X1Z9_FUSHE</name>
<dbReference type="AlphaFoldDB" id="A0A8H5X1Z9"/>
<dbReference type="InterPro" id="IPR036291">
    <property type="entry name" value="NAD(P)-bd_dom_sf"/>
</dbReference>
<dbReference type="InterPro" id="IPR020904">
    <property type="entry name" value="Sc_DH/Rdtase_CS"/>
</dbReference>
<dbReference type="Gene3D" id="3.40.50.720">
    <property type="entry name" value="NAD(P)-binding Rossmann-like Domain"/>
    <property type="match status" value="1"/>
</dbReference>
<keyword evidence="2" id="KW-0521">NADP</keyword>
<evidence type="ECO:0000256" key="1">
    <source>
        <dbReference type="ARBA" id="ARBA00006484"/>
    </source>
</evidence>
<dbReference type="PRINTS" id="PR00081">
    <property type="entry name" value="GDHRDH"/>
</dbReference>
<dbReference type="EMBL" id="JAAGWQ010000012">
    <property type="protein sequence ID" value="KAF5679385.1"/>
    <property type="molecule type" value="Genomic_DNA"/>
</dbReference>
<dbReference type="Proteomes" id="UP000567885">
    <property type="component" value="Unassembled WGS sequence"/>
</dbReference>
<accession>A0A8H5X1Z9</accession>